<gene>
    <name evidence="5" type="primary">RGD1306474_predicted</name>
    <name evidence="5" type="ORF">rCG_48898</name>
</gene>
<feature type="non-terminal residue" evidence="5">
    <location>
        <position position="138"/>
    </location>
</feature>
<dbReference type="GO" id="GO:0003796">
    <property type="term" value="F:lysozyme activity"/>
    <property type="evidence" value="ECO:0007669"/>
    <property type="project" value="InterPro"/>
</dbReference>
<feature type="signal peptide" evidence="4">
    <location>
        <begin position="1"/>
        <end position="21"/>
    </location>
</feature>
<dbReference type="PRINTS" id="PR00137">
    <property type="entry name" value="LYSOZYME"/>
</dbReference>
<evidence type="ECO:0000313" key="5">
    <source>
        <dbReference type="EMBL" id="EDM16627.1"/>
    </source>
</evidence>
<dbReference type="PANTHER" id="PTHR11407:SF27">
    <property type="entry name" value="9530003J23RIK PROTEIN"/>
    <property type="match status" value="1"/>
</dbReference>
<organism evidence="5 6">
    <name type="scientific">Rattus norvegicus</name>
    <name type="common">Rat</name>
    <dbReference type="NCBI Taxonomy" id="10116"/>
    <lineage>
        <taxon>Eukaryota</taxon>
        <taxon>Metazoa</taxon>
        <taxon>Chordata</taxon>
        <taxon>Craniata</taxon>
        <taxon>Vertebrata</taxon>
        <taxon>Euteleostomi</taxon>
        <taxon>Mammalia</taxon>
        <taxon>Eutheria</taxon>
        <taxon>Euarchontoglires</taxon>
        <taxon>Glires</taxon>
        <taxon>Rodentia</taxon>
        <taxon>Myomorpha</taxon>
        <taxon>Muroidea</taxon>
        <taxon>Muridae</taxon>
        <taxon>Murinae</taxon>
        <taxon>Rattus</taxon>
    </lineage>
</organism>
<dbReference type="PRINTS" id="PR00135">
    <property type="entry name" value="LYZLACT"/>
</dbReference>
<dbReference type="PROSITE" id="PS51348">
    <property type="entry name" value="GLYCOSYL_HYDROL_F22_2"/>
    <property type="match status" value="1"/>
</dbReference>
<dbReference type="FunFam" id="1.10.530.10:FF:000001">
    <property type="entry name" value="Lysozyme C"/>
    <property type="match status" value="1"/>
</dbReference>
<sequence>MKALPTLLTLGLLLLSITVQGKVLNRCLLARTLQRFGLGGFKGISLANWICLAKSVSGYDTKAIKYNHEDRSTNYGIFQISSRYWCNDSKTPGSKNFCRVSCKGKYLDDTRTYKKDTQYQWQHNFVFITDLEAYHLNL</sequence>
<dbReference type="EMBL" id="CH473960">
    <property type="protein sequence ID" value="EDM16627.1"/>
    <property type="molecule type" value="Genomic_DNA"/>
</dbReference>
<name>A6IGS2_RAT</name>
<proteinExistence type="inferred from homology"/>
<keyword evidence="4" id="KW-0732">Signal</keyword>
<evidence type="ECO:0000256" key="1">
    <source>
        <dbReference type="ARBA" id="ARBA00010859"/>
    </source>
</evidence>
<evidence type="ECO:0000313" key="6">
    <source>
        <dbReference type="Proteomes" id="UP000234681"/>
    </source>
</evidence>
<comment type="similarity">
    <text evidence="1 3">Belongs to the glycosyl hydrolase 22 family.</text>
</comment>
<evidence type="ECO:0000256" key="3">
    <source>
        <dbReference type="RuleBase" id="RU004440"/>
    </source>
</evidence>
<dbReference type="Pfam" id="PF00062">
    <property type="entry name" value="Lys"/>
    <property type="match status" value="1"/>
</dbReference>
<keyword evidence="2" id="KW-1015">Disulfide bond</keyword>
<dbReference type="InterPro" id="IPR023346">
    <property type="entry name" value="Lysozyme-like_dom_sf"/>
</dbReference>
<accession>A6IGS2</accession>
<dbReference type="SMART" id="SM00263">
    <property type="entry name" value="LYZ1"/>
    <property type="match status" value="1"/>
</dbReference>
<evidence type="ECO:0000256" key="4">
    <source>
        <dbReference type="SAM" id="SignalP"/>
    </source>
</evidence>
<dbReference type="AlphaFoldDB" id="A6IGS2"/>
<dbReference type="Gene3D" id="1.10.530.10">
    <property type="match status" value="1"/>
</dbReference>
<dbReference type="PANTHER" id="PTHR11407">
    <property type="entry name" value="LYSOZYME C"/>
    <property type="match status" value="1"/>
</dbReference>
<dbReference type="InterPro" id="IPR000974">
    <property type="entry name" value="Glyco_hydro_22_lys"/>
</dbReference>
<feature type="chain" id="PRO_5039912577" evidence="4">
    <location>
        <begin position="22"/>
        <end position="138"/>
    </location>
</feature>
<reference evidence="5 6" key="1">
    <citation type="submission" date="2005-09" db="EMBL/GenBank/DDBJ databases">
        <authorList>
            <person name="Mural R.J."/>
            <person name="Li P.W."/>
            <person name="Adams M.D."/>
            <person name="Amanatides P.G."/>
            <person name="Baden-Tillson H."/>
            <person name="Barnstead M."/>
            <person name="Chin S.H."/>
            <person name="Dew I."/>
            <person name="Evans C.A."/>
            <person name="Ferriera S."/>
            <person name="Flanigan M."/>
            <person name="Fosler C."/>
            <person name="Glodek A."/>
            <person name="Gu Z."/>
            <person name="Holt R.A."/>
            <person name="Jennings D."/>
            <person name="Kraft C.L."/>
            <person name="Lu F."/>
            <person name="Nguyen T."/>
            <person name="Nusskern D.R."/>
            <person name="Pfannkoch C.M."/>
            <person name="Sitter C."/>
            <person name="Sutton G.G."/>
            <person name="Venter J.C."/>
            <person name="Wang Z."/>
            <person name="Woodage T."/>
            <person name="Zheng X.H."/>
            <person name="Zhong F."/>
        </authorList>
    </citation>
    <scope>NUCLEOTIDE SEQUENCE [LARGE SCALE GENOMIC DNA]</scope>
    <source>
        <strain>BN</strain>
        <strain evidence="6">Sprague-Dawley</strain>
    </source>
</reference>
<dbReference type="Proteomes" id="UP000234681">
    <property type="component" value="Chromosome 7"/>
</dbReference>
<dbReference type="SUPFAM" id="SSF53955">
    <property type="entry name" value="Lysozyme-like"/>
    <property type="match status" value="1"/>
</dbReference>
<evidence type="ECO:0000256" key="2">
    <source>
        <dbReference type="ARBA" id="ARBA00023157"/>
    </source>
</evidence>
<protein>
    <submittedName>
        <fullName evidence="5">Similar to RIKEN cDNA 9530003J23 (Predicted), isoform CRA_b</fullName>
    </submittedName>
</protein>
<dbReference type="InterPro" id="IPR001916">
    <property type="entry name" value="Glyco_hydro_22"/>
</dbReference>